<dbReference type="RefSeq" id="XP_016433237.1">
    <property type="nucleotide sequence ID" value="XM_016577751.1"/>
</dbReference>
<feature type="compositionally biased region" description="Basic and acidic residues" evidence="1">
    <location>
        <begin position="91"/>
        <end position="111"/>
    </location>
</feature>
<evidence type="ECO:0000256" key="1">
    <source>
        <dbReference type="SAM" id="MobiDB-lite"/>
    </source>
</evidence>
<organism evidence="2">
    <name type="scientific">Nicotiana tabacum</name>
    <name type="common">Common tobacco</name>
    <dbReference type="NCBI Taxonomy" id="4097"/>
    <lineage>
        <taxon>Eukaryota</taxon>
        <taxon>Viridiplantae</taxon>
        <taxon>Streptophyta</taxon>
        <taxon>Embryophyta</taxon>
        <taxon>Tracheophyta</taxon>
        <taxon>Spermatophyta</taxon>
        <taxon>Magnoliopsida</taxon>
        <taxon>eudicotyledons</taxon>
        <taxon>Gunneridae</taxon>
        <taxon>Pentapetalae</taxon>
        <taxon>asterids</taxon>
        <taxon>lamiids</taxon>
        <taxon>Solanales</taxon>
        <taxon>Solanaceae</taxon>
        <taxon>Nicotianoideae</taxon>
        <taxon>Nicotianeae</taxon>
        <taxon>Nicotiana</taxon>
    </lineage>
</organism>
<dbReference type="PaxDb" id="4097-A0A1S3X017"/>
<dbReference type="AlphaFoldDB" id="A0A1S3X017"/>
<dbReference type="OrthoDB" id="1225881at2759"/>
<sequence>MEDIFKVKQRNTKLLREFVDRLQRERMMLPRVPDNWAAMASASNLKEKRSEATRRLKESLREFPAKTWNDVYNRYSTKLWIEEYTVAQPRADERAGSRRAVSEKRSGKNRYEPYMGPVGRDSRSKQESARFDSRPRQKETSSSYRFKKERDARSNDSNTQARIGDYSFNINTSMLVVILRGMGDKVRWPKELRSDSSKRNSDFWCEFHNDHDHRTSYCRLLQGEVEHFLKQGYLTDLFSEKGRQSYMKNRQEPPKPPSPKRTVNIITGGDEVNGVTYTDAKKSDKSHGYSREASLPGL</sequence>
<reference evidence="2" key="1">
    <citation type="submission" date="2025-08" db="UniProtKB">
        <authorList>
            <consortium name="RefSeq"/>
        </authorList>
    </citation>
    <scope>IDENTIFICATION</scope>
</reference>
<feature type="region of interest" description="Disordered" evidence="1">
    <location>
        <begin position="245"/>
        <end position="298"/>
    </location>
</feature>
<feature type="region of interest" description="Disordered" evidence="1">
    <location>
        <begin position="91"/>
        <end position="160"/>
    </location>
</feature>
<gene>
    <name evidence="2" type="primary">LOC107759752</name>
</gene>
<evidence type="ECO:0000313" key="2">
    <source>
        <dbReference type="RefSeq" id="XP_016433237.1"/>
    </source>
</evidence>
<accession>A0A1S3X017</accession>
<protein>
    <submittedName>
        <fullName evidence="2">Uncharacterized protein</fullName>
    </submittedName>
</protein>
<name>A0A1S3X017_TOBAC</name>
<dbReference type="KEGG" id="nta:107759752"/>
<proteinExistence type="predicted"/>
<feature type="compositionally biased region" description="Basic and acidic residues" evidence="1">
    <location>
        <begin position="120"/>
        <end position="139"/>
    </location>
</feature>
<feature type="compositionally biased region" description="Basic and acidic residues" evidence="1">
    <location>
        <begin position="279"/>
        <end position="290"/>
    </location>
</feature>